<keyword evidence="2" id="KW-1185">Reference proteome</keyword>
<sequence length="151" mass="16511">MAMPTPPSTLTISKRWLSEDRRLRPQGSNETAVGANDGRITGVNPSMEWSSGYGSTWLNVEGDTIANLSPGTYWIRYSATDTHKASPHVELTIVVYTQPLHVTGVSLNQIAVQMYTNHGNGKPGNVLEPASVVSRAEVSVMIVRFIAWRSN</sequence>
<comment type="caution">
    <text evidence="1">The sequence shown here is derived from an EMBL/GenBank/DDBJ whole genome shotgun (WGS) entry which is preliminary data.</text>
</comment>
<proteinExistence type="predicted"/>
<accession>A0ABW3UL25</accession>
<evidence type="ECO:0000313" key="2">
    <source>
        <dbReference type="Proteomes" id="UP001597180"/>
    </source>
</evidence>
<name>A0ABW3UL25_9BACL</name>
<dbReference type="EMBL" id="JBHTLU010000019">
    <property type="protein sequence ID" value="MFD1221673.1"/>
    <property type="molecule type" value="Genomic_DNA"/>
</dbReference>
<evidence type="ECO:0008006" key="3">
    <source>
        <dbReference type="Google" id="ProtNLM"/>
    </source>
</evidence>
<protein>
    <recommendedName>
        <fullName evidence="3">Pesticidal crystal protein Cry22Aa Ig-like domain-containing protein</fullName>
    </recommendedName>
</protein>
<gene>
    <name evidence="1" type="ORF">ACFQ4B_16265</name>
</gene>
<reference evidence="2" key="1">
    <citation type="journal article" date="2019" name="Int. J. Syst. Evol. Microbiol.">
        <title>The Global Catalogue of Microorganisms (GCM) 10K type strain sequencing project: providing services to taxonomists for standard genome sequencing and annotation.</title>
        <authorList>
            <consortium name="The Broad Institute Genomics Platform"/>
            <consortium name="The Broad Institute Genome Sequencing Center for Infectious Disease"/>
            <person name="Wu L."/>
            <person name="Ma J."/>
        </authorList>
    </citation>
    <scope>NUCLEOTIDE SEQUENCE [LARGE SCALE GENOMIC DNA]</scope>
    <source>
        <strain evidence="2">CCUG 53270</strain>
    </source>
</reference>
<dbReference type="RefSeq" id="WP_377740365.1">
    <property type="nucleotide sequence ID" value="NZ_JBHSUK010000018.1"/>
</dbReference>
<organism evidence="1 2">
    <name type="scientific">Paenibacillus vulneris</name>
    <dbReference type="NCBI Taxonomy" id="1133364"/>
    <lineage>
        <taxon>Bacteria</taxon>
        <taxon>Bacillati</taxon>
        <taxon>Bacillota</taxon>
        <taxon>Bacilli</taxon>
        <taxon>Bacillales</taxon>
        <taxon>Paenibacillaceae</taxon>
        <taxon>Paenibacillus</taxon>
    </lineage>
</organism>
<evidence type="ECO:0000313" key="1">
    <source>
        <dbReference type="EMBL" id="MFD1221673.1"/>
    </source>
</evidence>
<dbReference type="Proteomes" id="UP001597180">
    <property type="component" value="Unassembled WGS sequence"/>
</dbReference>